<keyword evidence="3" id="KW-1185">Reference proteome</keyword>
<feature type="transmembrane region" description="Helical" evidence="1">
    <location>
        <begin position="489"/>
        <end position="507"/>
    </location>
</feature>
<protein>
    <recommendedName>
        <fullName evidence="4">Transmembrane protein</fullName>
    </recommendedName>
</protein>
<keyword evidence="1" id="KW-0812">Transmembrane</keyword>
<comment type="caution">
    <text evidence="2">The sequence shown here is derived from an EMBL/GenBank/DDBJ whole genome shotgun (WGS) entry which is preliminary data.</text>
</comment>
<proteinExistence type="predicted"/>
<organism evidence="2 3">
    <name type="scientific">Paramecium octaurelia</name>
    <dbReference type="NCBI Taxonomy" id="43137"/>
    <lineage>
        <taxon>Eukaryota</taxon>
        <taxon>Sar</taxon>
        <taxon>Alveolata</taxon>
        <taxon>Ciliophora</taxon>
        <taxon>Intramacronucleata</taxon>
        <taxon>Oligohymenophorea</taxon>
        <taxon>Peniculida</taxon>
        <taxon>Parameciidae</taxon>
        <taxon>Paramecium</taxon>
    </lineage>
</organism>
<accession>A0A8S1UPS6</accession>
<evidence type="ECO:0000313" key="3">
    <source>
        <dbReference type="Proteomes" id="UP000683925"/>
    </source>
</evidence>
<evidence type="ECO:0008006" key="4">
    <source>
        <dbReference type="Google" id="ProtNLM"/>
    </source>
</evidence>
<keyword evidence="1" id="KW-1133">Transmembrane helix</keyword>
<reference evidence="2" key="1">
    <citation type="submission" date="2021-01" db="EMBL/GenBank/DDBJ databases">
        <authorList>
            <consortium name="Genoscope - CEA"/>
            <person name="William W."/>
        </authorList>
    </citation>
    <scope>NUCLEOTIDE SEQUENCE</scope>
</reference>
<keyword evidence="1" id="KW-0472">Membrane</keyword>
<dbReference type="AlphaFoldDB" id="A0A8S1UPS6"/>
<dbReference type="OrthoDB" id="304766at2759"/>
<evidence type="ECO:0000313" key="2">
    <source>
        <dbReference type="EMBL" id="CAD8167080.1"/>
    </source>
</evidence>
<dbReference type="EMBL" id="CAJJDP010000049">
    <property type="protein sequence ID" value="CAD8167080.1"/>
    <property type="molecule type" value="Genomic_DNA"/>
</dbReference>
<dbReference type="Proteomes" id="UP000683925">
    <property type="component" value="Unassembled WGS sequence"/>
</dbReference>
<dbReference type="OMA" id="NDIHEHE"/>
<gene>
    <name evidence="2" type="ORF">POCTA_138.1.T0490187</name>
</gene>
<feature type="transmembrane region" description="Helical" evidence="1">
    <location>
        <begin position="247"/>
        <end position="270"/>
    </location>
</feature>
<evidence type="ECO:0000256" key="1">
    <source>
        <dbReference type="SAM" id="Phobius"/>
    </source>
</evidence>
<sequence>MSNQSSSRNSAVKATLKVYSEMREDGGCKLAMRFTQLKIVLATHKLVGFCYKLKSTRLQHYFDVLILTKKPNIHSVSILNKPQQGQNYYLTPPTKKKSVKFQPKYSIAPFLLLKSIIQQHLRRNFNILRYNQNRKKRHSSFTTILQQLFRRKQSQNFRILKTRLLYSKTFRRISFMINQKIKSIQLEVLLTTSQYIYNNNRNSQQESLLDSEFSQQLQTLQESKNDIQDYEINNQMMSAKEQLAMKFASTSLLIGILSQVMIKAQFAFLLHLRSGNNQKLDIREIKSIDISENLDQSLVEEEKIKPKIIAANQINHFLIQKLKNYFEQIREGPSRISRPSIRLFRGDKKSKPENSNIKLLLTGQKIFKEDDPQQKSTDITANEKKSSFKALPGVRYVTQYSDISKNANSDSEATEQSIITDYANTLHSIQTSILMKNQTNQPHKQNERKETLNSAIQQYLSPIKSQKHSPEKEFKKTIENKKESNYSKLTLLYCFPIIIILCIVILMK</sequence>
<name>A0A8S1UPS6_PAROT</name>